<dbReference type="Pfam" id="PF13439">
    <property type="entry name" value="Glyco_transf_4"/>
    <property type="match status" value="1"/>
</dbReference>
<evidence type="ECO:0008006" key="5">
    <source>
        <dbReference type="Google" id="ProtNLM"/>
    </source>
</evidence>
<evidence type="ECO:0000256" key="1">
    <source>
        <dbReference type="ARBA" id="ARBA00022679"/>
    </source>
</evidence>
<feature type="domain" description="Glycosyltransferase subfamily 4-like N-terminal" evidence="3">
    <location>
        <begin position="8"/>
        <end position="160"/>
    </location>
</feature>
<reference evidence="4" key="1">
    <citation type="submission" date="2020-02" db="EMBL/GenBank/DDBJ databases">
        <authorList>
            <person name="Meier V. D."/>
        </authorList>
    </citation>
    <scope>NUCLEOTIDE SEQUENCE</scope>
    <source>
        <strain evidence="4">AVDCRST_MAG18</strain>
    </source>
</reference>
<evidence type="ECO:0000259" key="2">
    <source>
        <dbReference type="Pfam" id="PF00534"/>
    </source>
</evidence>
<evidence type="ECO:0000313" key="4">
    <source>
        <dbReference type="EMBL" id="CAA9551398.1"/>
    </source>
</evidence>
<dbReference type="SUPFAM" id="SSF53756">
    <property type="entry name" value="UDP-Glycosyltransferase/glycogen phosphorylase"/>
    <property type="match status" value="1"/>
</dbReference>
<dbReference type="GO" id="GO:0016757">
    <property type="term" value="F:glycosyltransferase activity"/>
    <property type="evidence" value="ECO:0007669"/>
    <property type="project" value="InterPro"/>
</dbReference>
<evidence type="ECO:0000259" key="3">
    <source>
        <dbReference type="Pfam" id="PF13439"/>
    </source>
</evidence>
<organism evidence="4">
    <name type="scientific">uncultured Thermomicrobiales bacterium</name>
    <dbReference type="NCBI Taxonomy" id="1645740"/>
    <lineage>
        <taxon>Bacteria</taxon>
        <taxon>Pseudomonadati</taxon>
        <taxon>Thermomicrobiota</taxon>
        <taxon>Thermomicrobia</taxon>
        <taxon>Thermomicrobiales</taxon>
        <taxon>environmental samples</taxon>
    </lineage>
</organism>
<dbReference type="InterPro" id="IPR028098">
    <property type="entry name" value="Glyco_trans_4-like_N"/>
</dbReference>
<feature type="domain" description="Glycosyl transferase family 1" evidence="2">
    <location>
        <begin position="183"/>
        <end position="337"/>
    </location>
</feature>
<dbReference type="InterPro" id="IPR001296">
    <property type="entry name" value="Glyco_trans_1"/>
</dbReference>
<protein>
    <recommendedName>
        <fullName evidence="5">Glycosyltransferase family 1 protein</fullName>
    </recommendedName>
</protein>
<dbReference type="Pfam" id="PF00534">
    <property type="entry name" value="Glycos_transf_1"/>
    <property type="match status" value="1"/>
</dbReference>
<sequence>MVGTHETGNETYVRGLVGGLRQIDGRNEYALYTTDPALLPPAMVGGRFRPRRIAPGANIPRLLWGMPRAARRDRLDLLHVTYTLPPALPCRTVVTVHDISYLILPETFSPRDRLLLSLAVPLSMRRADRVLTVSEHARGDILKRYRLDPAKVVAIPNGLEARFRPERDAARIAAIRQHYRLPDAYLLAVGNLQPRKNLRRLIEAFAALRRDGRITAKLVLVGKTLWRESEIFAAIQGYGLETEVIATGYVPEDDLPAIYSAAAAFVYPSLYEGFGLPPLEAMACGTPVVTSNTSSLPEVVGDAALTVEPTATGDLARAIGRVLSNDTLRQDLITRGIARARLFSWERAATHTREVYETILARPRPLSGKSGR</sequence>
<proteinExistence type="predicted"/>
<name>A0A6J4UJL0_9BACT</name>
<keyword evidence="1" id="KW-0808">Transferase</keyword>
<dbReference type="GO" id="GO:0009103">
    <property type="term" value="P:lipopolysaccharide biosynthetic process"/>
    <property type="evidence" value="ECO:0007669"/>
    <property type="project" value="TreeGrafter"/>
</dbReference>
<dbReference type="CDD" id="cd03809">
    <property type="entry name" value="GT4_MtfB-like"/>
    <property type="match status" value="1"/>
</dbReference>
<dbReference type="AlphaFoldDB" id="A0A6J4UJL0"/>
<dbReference type="PANTHER" id="PTHR46401">
    <property type="entry name" value="GLYCOSYLTRANSFERASE WBBK-RELATED"/>
    <property type="match status" value="1"/>
</dbReference>
<dbReference type="FunFam" id="3.40.50.2000:FF:000119">
    <property type="entry name" value="Glycosyl transferase group 1"/>
    <property type="match status" value="1"/>
</dbReference>
<gene>
    <name evidence="4" type="ORF">AVDCRST_MAG18-354</name>
</gene>
<dbReference type="EMBL" id="CADCWN010000022">
    <property type="protein sequence ID" value="CAA9551398.1"/>
    <property type="molecule type" value="Genomic_DNA"/>
</dbReference>
<dbReference type="Gene3D" id="3.40.50.2000">
    <property type="entry name" value="Glycogen Phosphorylase B"/>
    <property type="match status" value="2"/>
</dbReference>
<dbReference type="PANTHER" id="PTHR46401:SF2">
    <property type="entry name" value="GLYCOSYLTRANSFERASE WBBK-RELATED"/>
    <property type="match status" value="1"/>
</dbReference>
<accession>A0A6J4UJL0</accession>